<dbReference type="RefSeq" id="WP_094439334.1">
    <property type="nucleotide sequence ID" value="NZ_NKDB02000003.1"/>
</dbReference>
<evidence type="ECO:0000313" key="3">
    <source>
        <dbReference type="Proteomes" id="UP000216225"/>
    </source>
</evidence>
<evidence type="ECO:0000259" key="1">
    <source>
        <dbReference type="SMART" id="SM00871"/>
    </source>
</evidence>
<dbReference type="SUPFAM" id="SSF55136">
    <property type="entry name" value="Probable bacterial effector-binding domain"/>
    <property type="match status" value="1"/>
</dbReference>
<dbReference type="AlphaFoldDB" id="A0A420K9F4"/>
<dbReference type="EMBL" id="NKDB02000003">
    <property type="protein sequence ID" value="RKJ95427.1"/>
    <property type="molecule type" value="Genomic_DNA"/>
</dbReference>
<protein>
    <submittedName>
        <fullName evidence="2">AraC family transcriptional regulator</fullName>
    </submittedName>
</protein>
<organism evidence="2 3">
    <name type="scientific">Alicycliphilus denitrificans</name>
    <dbReference type="NCBI Taxonomy" id="179636"/>
    <lineage>
        <taxon>Bacteria</taxon>
        <taxon>Pseudomonadati</taxon>
        <taxon>Pseudomonadota</taxon>
        <taxon>Betaproteobacteria</taxon>
        <taxon>Burkholderiales</taxon>
        <taxon>Comamonadaceae</taxon>
        <taxon>Alicycliphilus</taxon>
    </lineage>
</organism>
<feature type="domain" description="AraC effector-binding" evidence="1">
    <location>
        <begin position="3"/>
        <end position="154"/>
    </location>
</feature>
<name>A0A420K9F4_9BURK</name>
<dbReference type="SMART" id="SM00871">
    <property type="entry name" value="AraC_E_bind"/>
    <property type="match status" value="1"/>
</dbReference>
<sequence>MIETPKIIDIGPARTTAVIRVCCPREELPCTMGRGVRELLDRIKAQGAQAMGPLFTHHLRGPTDSFDCEVGVAVDRPVRPAGHVCPGQWPAMRVARTLYRGHYEDLPQAWAALRAWIAAQGLAATGEMWECYITGPEIGSDASAWRTELYLPLCGKGA</sequence>
<dbReference type="Proteomes" id="UP000216225">
    <property type="component" value="Unassembled WGS sequence"/>
</dbReference>
<dbReference type="InterPro" id="IPR010499">
    <property type="entry name" value="AraC_E-bd"/>
</dbReference>
<accession>A0A420K9F4</accession>
<evidence type="ECO:0000313" key="2">
    <source>
        <dbReference type="EMBL" id="RKJ95427.1"/>
    </source>
</evidence>
<dbReference type="InterPro" id="IPR029442">
    <property type="entry name" value="GyrI-like"/>
</dbReference>
<dbReference type="Pfam" id="PF06445">
    <property type="entry name" value="GyrI-like"/>
    <property type="match status" value="1"/>
</dbReference>
<gene>
    <name evidence="2" type="ORF">CE154_015940</name>
</gene>
<reference evidence="2 3" key="1">
    <citation type="submission" date="2018-09" db="EMBL/GenBank/DDBJ databases">
        <title>Genome comparison of Alicycliphilus sp. BQ1, a polyurethanolytic bacterium, with its closest phylogenetic relatives Alicycliphilus denitrificans BC and K601, unable to attack polyurethane.</title>
        <authorList>
            <person name="Loza-Tavera H."/>
            <person name="Lozano L."/>
            <person name="Cevallos M."/>
            <person name="Maya-Lucas O."/>
            <person name="Garcia-Mena J."/>
            <person name="Hernandez J."/>
        </authorList>
    </citation>
    <scope>NUCLEOTIDE SEQUENCE [LARGE SCALE GENOMIC DNA]</scope>
    <source>
        <strain evidence="2 3">BQ1</strain>
    </source>
</reference>
<proteinExistence type="predicted"/>
<comment type="caution">
    <text evidence="2">The sequence shown here is derived from an EMBL/GenBank/DDBJ whole genome shotgun (WGS) entry which is preliminary data.</text>
</comment>
<dbReference type="InterPro" id="IPR011256">
    <property type="entry name" value="Reg_factor_effector_dom_sf"/>
</dbReference>
<dbReference type="Gene3D" id="3.20.80.10">
    <property type="entry name" value="Regulatory factor, effector binding domain"/>
    <property type="match status" value="1"/>
</dbReference>